<organism evidence="1 2">
    <name type="scientific">Coregonus suidteri</name>
    <dbReference type="NCBI Taxonomy" id="861788"/>
    <lineage>
        <taxon>Eukaryota</taxon>
        <taxon>Metazoa</taxon>
        <taxon>Chordata</taxon>
        <taxon>Craniata</taxon>
        <taxon>Vertebrata</taxon>
        <taxon>Euteleostomi</taxon>
        <taxon>Actinopterygii</taxon>
        <taxon>Neopterygii</taxon>
        <taxon>Teleostei</taxon>
        <taxon>Protacanthopterygii</taxon>
        <taxon>Salmoniformes</taxon>
        <taxon>Salmonidae</taxon>
        <taxon>Coregoninae</taxon>
        <taxon>Coregonus</taxon>
    </lineage>
</organism>
<comment type="caution">
    <text evidence="1">The sequence shown here is derived from an EMBL/GenBank/DDBJ whole genome shotgun (WGS) entry which is preliminary data.</text>
</comment>
<reference evidence="1 2" key="1">
    <citation type="submission" date="2021-04" db="EMBL/GenBank/DDBJ databases">
        <authorList>
            <person name="De Guttry C."/>
            <person name="Zahm M."/>
            <person name="Klopp C."/>
            <person name="Cabau C."/>
            <person name="Louis A."/>
            <person name="Berthelot C."/>
            <person name="Parey E."/>
            <person name="Roest Crollius H."/>
            <person name="Montfort J."/>
            <person name="Robinson-Rechavi M."/>
            <person name="Bucao C."/>
            <person name="Bouchez O."/>
            <person name="Gislard M."/>
            <person name="Lluch J."/>
            <person name="Milhes M."/>
            <person name="Lampietro C."/>
            <person name="Lopez Roques C."/>
            <person name="Donnadieu C."/>
            <person name="Braasch I."/>
            <person name="Desvignes T."/>
            <person name="Postlethwait J."/>
            <person name="Bobe J."/>
            <person name="Wedekind C."/>
            <person name="Guiguen Y."/>
        </authorList>
    </citation>
    <scope>NUCLEOTIDE SEQUENCE [LARGE SCALE GENOMIC DNA]</scope>
    <source>
        <strain evidence="1">Cs_M1</strain>
        <tissue evidence="1">Blood</tissue>
    </source>
</reference>
<keyword evidence="2" id="KW-1185">Reference proteome</keyword>
<dbReference type="GO" id="GO:0005737">
    <property type="term" value="C:cytoplasm"/>
    <property type="evidence" value="ECO:0007669"/>
    <property type="project" value="TreeGrafter"/>
</dbReference>
<sequence>MSRRGAQGFLKGHEARPKPGLVRLNLLEGLRSTFNEWCTEVSMKFLYGPDHFSKMTIETKKTEEEEEELDEDGGYCRRGWGWRGRRVPRGSQGGHQLQPQTTTQYAGRQELGLRVREFYKGEEAQRVSGKRAGDLEGGGLPLVDSHAQHLIQKRITVKKLTRGLRNIVGPLRLTMTDVSSDLNNLVRTFRLSEVSPVVREALERPTSVEYLSILMQELPLQDQDLQSLVQLLKTIAL</sequence>
<dbReference type="GO" id="GO:0043175">
    <property type="term" value="F:RNA polymerase core enzyme binding"/>
    <property type="evidence" value="ECO:0007669"/>
    <property type="project" value="InterPro"/>
</dbReference>
<dbReference type="EMBL" id="JAGTTL010000025">
    <property type="protein sequence ID" value="KAK6302429.1"/>
    <property type="molecule type" value="Genomic_DNA"/>
</dbReference>
<proteinExistence type="predicted"/>
<accession>A0AAN8L6D3</accession>
<dbReference type="PANTHER" id="PTHR14732">
    <property type="entry name" value="RNA POLYMERASE II SUBUNIT B1 CTD PHOSPHATASE RPAP2-RELATED"/>
    <property type="match status" value="1"/>
</dbReference>
<gene>
    <name evidence="1" type="ORF">J4Q44_G00267840</name>
</gene>
<dbReference type="GO" id="GO:0005634">
    <property type="term" value="C:nucleus"/>
    <property type="evidence" value="ECO:0007669"/>
    <property type="project" value="TreeGrafter"/>
</dbReference>
<dbReference type="InterPro" id="IPR039693">
    <property type="entry name" value="Rtr1/RPAP2"/>
</dbReference>
<protein>
    <submittedName>
        <fullName evidence="1">Uncharacterized protein</fullName>
    </submittedName>
</protein>
<dbReference type="AlphaFoldDB" id="A0AAN8L6D3"/>
<evidence type="ECO:0000313" key="2">
    <source>
        <dbReference type="Proteomes" id="UP001356427"/>
    </source>
</evidence>
<dbReference type="Proteomes" id="UP001356427">
    <property type="component" value="Unassembled WGS sequence"/>
</dbReference>
<evidence type="ECO:0000313" key="1">
    <source>
        <dbReference type="EMBL" id="KAK6302429.1"/>
    </source>
</evidence>
<name>A0AAN8L6D3_9TELE</name>
<dbReference type="PANTHER" id="PTHR14732:SF0">
    <property type="entry name" value="RNA POLYMERASE II SUBUNIT B1 CTD PHOSPHATASE RPAP2-RELATED"/>
    <property type="match status" value="1"/>
</dbReference>
<dbReference type="GO" id="GO:0008420">
    <property type="term" value="F:RNA polymerase II CTD heptapeptide repeat phosphatase activity"/>
    <property type="evidence" value="ECO:0007669"/>
    <property type="project" value="InterPro"/>
</dbReference>